<dbReference type="EMBL" id="BK015870">
    <property type="protein sequence ID" value="DAD70750.1"/>
    <property type="molecule type" value="Genomic_DNA"/>
</dbReference>
<accession>A0A8S5LLC1</accession>
<sequence length="31" mass="4042">MIISHQFALVKYNFWQIDFSYQFNYYLRIYE</sequence>
<name>A0A8S5LLC1_9CAUD</name>
<evidence type="ECO:0000313" key="1">
    <source>
        <dbReference type="EMBL" id="DAD70750.1"/>
    </source>
</evidence>
<reference evidence="1" key="1">
    <citation type="journal article" date="2021" name="Proc. Natl. Acad. Sci. U.S.A.">
        <title>A Catalog of Tens of Thousands of Viruses from Human Metagenomes Reveals Hidden Associations with Chronic Diseases.</title>
        <authorList>
            <person name="Tisza M.J."/>
            <person name="Buck C.B."/>
        </authorList>
    </citation>
    <scope>NUCLEOTIDE SEQUENCE</scope>
    <source>
        <strain evidence="1">CtKcB20</strain>
    </source>
</reference>
<organism evidence="1">
    <name type="scientific">Siphoviridae sp. ctKcB20</name>
    <dbReference type="NCBI Taxonomy" id="2827568"/>
    <lineage>
        <taxon>Viruses</taxon>
        <taxon>Duplodnaviria</taxon>
        <taxon>Heunggongvirae</taxon>
        <taxon>Uroviricota</taxon>
        <taxon>Caudoviricetes</taxon>
    </lineage>
</organism>
<proteinExistence type="predicted"/>
<protein>
    <submittedName>
        <fullName evidence="1">Uncharacterized protein</fullName>
    </submittedName>
</protein>